<sequence>MTTFAGSYPTITRWTEEQGWIEIGRDEYSNSVVRALDPGGMVWESDSNIDSIDDALQELEKALKDWFRKNG</sequence>
<evidence type="ECO:0000313" key="2">
    <source>
        <dbReference type="Proteomes" id="UP000183287"/>
    </source>
</evidence>
<dbReference type="EMBL" id="FOUB01000001">
    <property type="protein sequence ID" value="SFL61660.1"/>
    <property type="molecule type" value="Genomic_DNA"/>
</dbReference>
<keyword evidence="2" id="KW-1185">Reference proteome</keyword>
<dbReference type="STRING" id="44574.AAW31_09810"/>
<dbReference type="AlphaFoldDB" id="A0A1I4J531"/>
<dbReference type="RefSeq" id="WP_074902787.1">
    <property type="nucleotide sequence ID" value="NZ_FOUB01000001.1"/>
</dbReference>
<protein>
    <submittedName>
        <fullName evidence="1">Uncharacterized protein</fullName>
    </submittedName>
</protein>
<name>A0A1I4J531_9PROT</name>
<dbReference type="Proteomes" id="UP000183287">
    <property type="component" value="Unassembled WGS sequence"/>
</dbReference>
<dbReference type="OrthoDB" id="517079at2"/>
<gene>
    <name evidence="1" type="ORF">SAMN05421863_1001193</name>
</gene>
<proteinExistence type="predicted"/>
<evidence type="ECO:0000313" key="1">
    <source>
        <dbReference type="EMBL" id="SFL61660.1"/>
    </source>
</evidence>
<organism evidence="1 2">
    <name type="scientific">Nitrosomonas communis</name>
    <dbReference type="NCBI Taxonomy" id="44574"/>
    <lineage>
        <taxon>Bacteria</taxon>
        <taxon>Pseudomonadati</taxon>
        <taxon>Pseudomonadota</taxon>
        <taxon>Betaproteobacteria</taxon>
        <taxon>Nitrosomonadales</taxon>
        <taxon>Nitrosomonadaceae</taxon>
        <taxon>Nitrosomonas</taxon>
    </lineage>
</organism>
<reference evidence="2" key="1">
    <citation type="submission" date="2016-10" db="EMBL/GenBank/DDBJ databases">
        <authorList>
            <person name="Varghese N."/>
            <person name="Submissions S."/>
        </authorList>
    </citation>
    <scope>NUCLEOTIDE SEQUENCE [LARGE SCALE GENOMIC DNA]</scope>
    <source>
        <strain evidence="2">Nm44</strain>
    </source>
</reference>
<accession>A0A1I4J531</accession>